<evidence type="ECO:0000313" key="2">
    <source>
        <dbReference type="Proteomes" id="UP000178735"/>
    </source>
</evidence>
<accession>A0A1F7WKN8</accession>
<sequence>MPMNAQKLNPILTQLDEFSVFYQQARTAKSRRNFSRLYSLCIDFLKKHPKNIIAHLNLIDMYAYKGEYEKICELIDRLCIYYPDEKQFLNAQKELFEKDMAEGHYKN</sequence>
<name>A0A1F7WKN8_9BACT</name>
<dbReference type="Gene3D" id="1.25.40.10">
    <property type="entry name" value="Tetratricopeptide repeat domain"/>
    <property type="match status" value="1"/>
</dbReference>
<dbReference type="InterPro" id="IPR011990">
    <property type="entry name" value="TPR-like_helical_dom_sf"/>
</dbReference>
<protein>
    <recommendedName>
        <fullName evidence="3">Tetratricopeptide repeat protein</fullName>
    </recommendedName>
</protein>
<dbReference type="Proteomes" id="UP000178735">
    <property type="component" value="Unassembled WGS sequence"/>
</dbReference>
<dbReference type="EMBL" id="MGFH01000193">
    <property type="protein sequence ID" value="OGM02969.1"/>
    <property type="molecule type" value="Genomic_DNA"/>
</dbReference>
<evidence type="ECO:0008006" key="3">
    <source>
        <dbReference type="Google" id="ProtNLM"/>
    </source>
</evidence>
<gene>
    <name evidence="1" type="ORF">A2008_11140</name>
</gene>
<organism evidence="1 2">
    <name type="scientific">Candidatus Wallbacteria bacterium GWC2_49_35</name>
    <dbReference type="NCBI Taxonomy" id="1817813"/>
    <lineage>
        <taxon>Bacteria</taxon>
        <taxon>Candidatus Walliibacteriota</taxon>
    </lineage>
</organism>
<comment type="caution">
    <text evidence="1">The sequence shown here is derived from an EMBL/GenBank/DDBJ whole genome shotgun (WGS) entry which is preliminary data.</text>
</comment>
<reference evidence="1 2" key="1">
    <citation type="journal article" date="2016" name="Nat. Commun.">
        <title>Thousands of microbial genomes shed light on interconnected biogeochemical processes in an aquifer system.</title>
        <authorList>
            <person name="Anantharaman K."/>
            <person name="Brown C.T."/>
            <person name="Hug L.A."/>
            <person name="Sharon I."/>
            <person name="Castelle C.J."/>
            <person name="Probst A.J."/>
            <person name="Thomas B.C."/>
            <person name="Singh A."/>
            <person name="Wilkins M.J."/>
            <person name="Karaoz U."/>
            <person name="Brodie E.L."/>
            <person name="Williams K.H."/>
            <person name="Hubbard S.S."/>
            <person name="Banfield J.F."/>
        </authorList>
    </citation>
    <scope>NUCLEOTIDE SEQUENCE [LARGE SCALE GENOMIC DNA]</scope>
</reference>
<dbReference type="AlphaFoldDB" id="A0A1F7WKN8"/>
<proteinExistence type="predicted"/>
<evidence type="ECO:0000313" key="1">
    <source>
        <dbReference type="EMBL" id="OGM02969.1"/>
    </source>
</evidence>